<proteinExistence type="predicted"/>
<dbReference type="RefSeq" id="WP_108737548.1">
    <property type="nucleotide sequence ID" value="NZ_CP020919.1"/>
</dbReference>
<gene>
    <name evidence="1" type="ORF">FK004_12635</name>
</gene>
<dbReference type="AlphaFoldDB" id="A0A2S1LQK9"/>
<dbReference type="Proteomes" id="UP000244677">
    <property type="component" value="Chromosome"/>
</dbReference>
<evidence type="ECO:0000313" key="1">
    <source>
        <dbReference type="EMBL" id="AWG26009.1"/>
    </source>
</evidence>
<evidence type="ECO:0000313" key="2">
    <source>
        <dbReference type="Proteomes" id="UP000244677"/>
    </source>
</evidence>
<dbReference type="OrthoDB" id="9772248at2"/>
<name>A0A2S1LQK9_9FLAO</name>
<reference evidence="1 2" key="1">
    <citation type="submission" date="2017-04" db="EMBL/GenBank/DDBJ databases">
        <title>Complete genome sequence of Flavobacterium kingsejong AJ004.</title>
        <authorList>
            <person name="Lee P.C."/>
        </authorList>
    </citation>
    <scope>NUCLEOTIDE SEQUENCE [LARGE SCALE GENOMIC DNA]</scope>
    <source>
        <strain evidence="1 2">AJ004</strain>
    </source>
</reference>
<accession>A0A2S1LQK9</accession>
<protein>
    <recommendedName>
        <fullName evidence="3">RNA polymerase sigma-70 region 2 domain-containing protein</fullName>
    </recommendedName>
</protein>
<keyword evidence="2" id="KW-1185">Reference proteome</keyword>
<dbReference type="EMBL" id="CP020919">
    <property type="protein sequence ID" value="AWG26009.1"/>
    <property type="molecule type" value="Genomic_DNA"/>
</dbReference>
<organism evidence="1 2">
    <name type="scientific">Flavobacterium kingsejongi</name>
    <dbReference type="NCBI Taxonomy" id="1678728"/>
    <lineage>
        <taxon>Bacteria</taxon>
        <taxon>Pseudomonadati</taxon>
        <taxon>Bacteroidota</taxon>
        <taxon>Flavobacteriia</taxon>
        <taxon>Flavobacteriales</taxon>
        <taxon>Flavobacteriaceae</taxon>
        <taxon>Flavobacterium</taxon>
    </lineage>
</organism>
<sequence>MLPELVKRDSVWRRMAFQICKSKDTADDLVQEMYLYFSDKEKTVTDWYIFKTMKDIFLHQVNKSKRHISIGDFQIIDDCSDYDVKRDTVCEIVIEEIKNLPFYERELLNITMEMSQRALSKETGISLKSINKTIVSTKKKVWKIAIQKAGESGML</sequence>
<dbReference type="KEGG" id="fki:FK004_12635"/>
<evidence type="ECO:0008006" key="3">
    <source>
        <dbReference type="Google" id="ProtNLM"/>
    </source>
</evidence>